<dbReference type="PROSITE" id="PS00564">
    <property type="entry name" value="ARGININOSUCCIN_SYN_1"/>
    <property type="match status" value="1"/>
</dbReference>
<dbReference type="Pfam" id="PF20979">
    <property type="entry name" value="Arginosuc_syn_C"/>
    <property type="match status" value="1"/>
</dbReference>
<dbReference type="InterPro" id="IPR024074">
    <property type="entry name" value="AS_cat/multimer_dom_body"/>
</dbReference>
<dbReference type="InterPro" id="IPR001518">
    <property type="entry name" value="Arginosuc_synth"/>
</dbReference>
<dbReference type="EC" id="6.3.4.5" evidence="2"/>
<dbReference type="EMBL" id="DPVG01000075">
    <property type="protein sequence ID" value="HCK23569.1"/>
    <property type="molecule type" value="Genomic_DNA"/>
</dbReference>
<dbReference type="GO" id="GO:0000050">
    <property type="term" value="P:urea cycle"/>
    <property type="evidence" value="ECO:0007669"/>
    <property type="project" value="TreeGrafter"/>
</dbReference>
<keyword evidence="3" id="KW-0055">Arginine biosynthesis</keyword>
<dbReference type="InterPro" id="IPR023434">
    <property type="entry name" value="Arginosuc_synth_type_1_subfam"/>
</dbReference>
<evidence type="ECO:0000256" key="6">
    <source>
        <dbReference type="ARBA" id="ARBA00022741"/>
    </source>
</evidence>
<sequence>MKKKVVLAFSGGLDTSFCAMYLSKEKGYEIYTAIANTGGFSEEDLKTIEDKAYKLGAVKHATLDVTQDYYNKSIKYMIFGNVLRNGTYPISVSSERIFQAIAIANYAREIGADAIAHGSTGAGNDQIRFDLTFDVLAPGIEIITPTRDMVLTREYEINYLREHGFVADFVKMEYSINKGLWGTSIGGKETLQSNQTLPESAYPSQVSTTDNQTLKLEFKEGELHAVNGEVFSDKVKAINKVEEIGSKYGIGRDMHIGDTIIGIKGRVGFEAAAPMLIINAHKMLEKHTLSKWQQYWKDQVGTWYGMFLHEAQYLEPVMRDIEAMLESSQRNVNGTVSIILRPYSYTLVGVESTYDLVKTDFGEYGEVQKGWTAEDAKGFTKILSTPLRVYYANQKKNGKEIK</sequence>
<evidence type="ECO:0000259" key="8">
    <source>
        <dbReference type="Pfam" id="PF00764"/>
    </source>
</evidence>
<keyword evidence="6" id="KW-0547">Nucleotide-binding</keyword>
<evidence type="ECO:0000313" key="10">
    <source>
        <dbReference type="EMBL" id="HCK23569.1"/>
    </source>
</evidence>
<keyword evidence="4" id="KW-0436">Ligase</keyword>
<dbReference type="CDD" id="cd01999">
    <property type="entry name" value="ASS"/>
    <property type="match status" value="1"/>
</dbReference>
<dbReference type="InterPro" id="IPR014729">
    <property type="entry name" value="Rossmann-like_a/b/a_fold"/>
</dbReference>
<dbReference type="GO" id="GO:0004055">
    <property type="term" value="F:argininosuccinate synthase activity"/>
    <property type="evidence" value="ECO:0007669"/>
    <property type="project" value="UniProtKB-EC"/>
</dbReference>
<dbReference type="GO" id="GO:0006526">
    <property type="term" value="P:L-arginine biosynthetic process"/>
    <property type="evidence" value="ECO:0007669"/>
    <property type="project" value="UniProtKB-UniPathway"/>
</dbReference>
<evidence type="ECO:0000313" key="11">
    <source>
        <dbReference type="Proteomes" id="UP000263098"/>
    </source>
</evidence>
<dbReference type="Gene3D" id="3.40.50.620">
    <property type="entry name" value="HUPs"/>
    <property type="match status" value="1"/>
</dbReference>
<dbReference type="InterPro" id="IPR048267">
    <property type="entry name" value="Arginosuc_syn_N"/>
</dbReference>
<dbReference type="InterPro" id="IPR048268">
    <property type="entry name" value="Arginosuc_syn_C"/>
</dbReference>
<comment type="pathway">
    <text evidence="1">Amino-acid biosynthesis; L-arginine biosynthesis; L-arginine from L-ornithine and carbamoyl phosphate: step 2/3.</text>
</comment>
<evidence type="ECO:0000256" key="5">
    <source>
        <dbReference type="ARBA" id="ARBA00022605"/>
    </source>
</evidence>
<dbReference type="PANTHER" id="PTHR11587">
    <property type="entry name" value="ARGININOSUCCINATE SYNTHASE"/>
    <property type="match status" value="1"/>
</dbReference>
<dbReference type="GO" id="GO:0005737">
    <property type="term" value="C:cytoplasm"/>
    <property type="evidence" value="ECO:0007669"/>
    <property type="project" value="TreeGrafter"/>
</dbReference>
<feature type="domain" description="Arginosuccinate synthase C-terminal" evidence="9">
    <location>
        <begin position="174"/>
        <end position="389"/>
    </location>
</feature>
<evidence type="ECO:0000256" key="4">
    <source>
        <dbReference type="ARBA" id="ARBA00022598"/>
    </source>
</evidence>
<dbReference type="FunFam" id="3.40.50.620:FF:000019">
    <property type="entry name" value="Argininosuccinate synthase"/>
    <property type="match status" value="1"/>
</dbReference>
<dbReference type="Pfam" id="PF00764">
    <property type="entry name" value="Arginosuc_synth"/>
    <property type="match status" value="1"/>
</dbReference>
<evidence type="ECO:0000256" key="3">
    <source>
        <dbReference type="ARBA" id="ARBA00022571"/>
    </source>
</evidence>
<gene>
    <name evidence="10" type="ORF">DHW31_02090</name>
</gene>
<dbReference type="GO" id="GO:0000053">
    <property type="term" value="P:argininosuccinate metabolic process"/>
    <property type="evidence" value="ECO:0007669"/>
    <property type="project" value="TreeGrafter"/>
</dbReference>
<evidence type="ECO:0000256" key="2">
    <source>
        <dbReference type="ARBA" id="ARBA00012286"/>
    </source>
</evidence>
<dbReference type="Proteomes" id="UP000263098">
    <property type="component" value="Unassembled WGS sequence"/>
</dbReference>
<evidence type="ECO:0000256" key="1">
    <source>
        <dbReference type="ARBA" id="ARBA00004967"/>
    </source>
</evidence>
<dbReference type="Gene3D" id="3.90.1260.10">
    <property type="entry name" value="Argininosuccinate synthetase, chain A, domain 2"/>
    <property type="match status" value="1"/>
</dbReference>
<organism evidence="10 11">
    <name type="scientific">Bacteroides graminisolvens</name>
    <dbReference type="NCBI Taxonomy" id="477666"/>
    <lineage>
        <taxon>Bacteria</taxon>
        <taxon>Pseudomonadati</taxon>
        <taxon>Bacteroidota</taxon>
        <taxon>Bacteroidia</taxon>
        <taxon>Bacteroidales</taxon>
        <taxon>Bacteroidaceae</taxon>
        <taxon>Bacteroides</taxon>
    </lineage>
</organism>
<evidence type="ECO:0000256" key="7">
    <source>
        <dbReference type="ARBA" id="ARBA00022840"/>
    </source>
</evidence>
<protein>
    <recommendedName>
        <fullName evidence="2">argininosuccinate synthase</fullName>
        <ecNumber evidence="2">6.3.4.5</ecNumber>
    </recommendedName>
</protein>
<dbReference type="SUPFAM" id="SSF69864">
    <property type="entry name" value="Argininosuccinate synthetase, C-terminal domain"/>
    <property type="match status" value="1"/>
</dbReference>
<keyword evidence="5" id="KW-0028">Amino-acid biosynthesis</keyword>
<dbReference type="PANTHER" id="PTHR11587:SF2">
    <property type="entry name" value="ARGININOSUCCINATE SYNTHASE"/>
    <property type="match status" value="1"/>
</dbReference>
<comment type="caution">
    <text evidence="10">The sequence shown here is derived from an EMBL/GenBank/DDBJ whole genome shotgun (WGS) entry which is preliminary data.</text>
</comment>
<keyword evidence="7" id="KW-0067">ATP-binding</keyword>
<reference evidence="10 11" key="1">
    <citation type="journal article" date="2018" name="Nat. Biotechnol.">
        <title>A standardized bacterial taxonomy based on genome phylogeny substantially revises the tree of life.</title>
        <authorList>
            <person name="Parks D.H."/>
            <person name="Chuvochina M."/>
            <person name="Waite D.W."/>
            <person name="Rinke C."/>
            <person name="Skarshewski A."/>
            <person name="Chaumeil P.A."/>
            <person name="Hugenholtz P."/>
        </authorList>
    </citation>
    <scope>NUCLEOTIDE SEQUENCE [LARGE SCALE GENOMIC DNA]</scope>
    <source>
        <strain evidence="10">UBA9667</strain>
    </source>
</reference>
<proteinExistence type="predicted"/>
<dbReference type="GO" id="GO:0005524">
    <property type="term" value="F:ATP binding"/>
    <property type="evidence" value="ECO:0007669"/>
    <property type="project" value="UniProtKB-KW"/>
</dbReference>
<accession>A0A3D2SCJ8</accession>
<dbReference type="AlphaFoldDB" id="A0A3D2SCJ8"/>
<dbReference type="InterPro" id="IPR018223">
    <property type="entry name" value="Arginosuc_synth_CS"/>
</dbReference>
<dbReference type="RefSeq" id="WP_034781202.1">
    <property type="nucleotide sequence ID" value="NZ_JAQUXY010000011.1"/>
</dbReference>
<feature type="domain" description="Arginosuccinate synthase-like N-terminal" evidence="8">
    <location>
        <begin position="4"/>
        <end position="164"/>
    </location>
</feature>
<dbReference type="SUPFAM" id="SSF52402">
    <property type="entry name" value="Adenine nucleotide alpha hydrolases-like"/>
    <property type="match status" value="1"/>
</dbReference>
<dbReference type="UniPathway" id="UPA00068">
    <property type="reaction ID" value="UER00113"/>
</dbReference>
<evidence type="ECO:0000259" key="9">
    <source>
        <dbReference type="Pfam" id="PF20979"/>
    </source>
</evidence>
<name>A0A3D2SCJ8_9BACE</name>